<proteinExistence type="predicted"/>
<dbReference type="AlphaFoldDB" id="A0A1M5BM31"/>
<dbReference type="PANTHER" id="PTHR34978">
    <property type="entry name" value="POSSIBLE SENSOR-TRANSDUCER PROTEIN BLAR"/>
    <property type="match status" value="1"/>
</dbReference>
<feature type="domain" description="Peptidase M56" evidence="2">
    <location>
        <begin position="160"/>
        <end position="253"/>
    </location>
</feature>
<organism evidence="3 4">
    <name type="scientific">Chryseobacterium arachidis</name>
    <dbReference type="NCBI Taxonomy" id="1416778"/>
    <lineage>
        <taxon>Bacteria</taxon>
        <taxon>Pseudomonadati</taxon>
        <taxon>Bacteroidota</taxon>
        <taxon>Flavobacteriia</taxon>
        <taxon>Flavobacteriales</taxon>
        <taxon>Weeksellaceae</taxon>
        <taxon>Chryseobacterium group</taxon>
        <taxon>Chryseobacterium</taxon>
    </lineage>
</organism>
<reference evidence="4" key="1">
    <citation type="submission" date="2016-11" db="EMBL/GenBank/DDBJ databases">
        <authorList>
            <person name="Varghese N."/>
            <person name="Submissions S."/>
        </authorList>
    </citation>
    <scope>NUCLEOTIDE SEQUENCE [LARGE SCALE GENOMIC DNA]</scope>
    <source>
        <strain evidence="4">DSM 27619</strain>
    </source>
</reference>
<keyword evidence="1" id="KW-0812">Transmembrane</keyword>
<accession>A0A1M5BM31</accession>
<dbReference type="Proteomes" id="UP000184518">
    <property type="component" value="Unassembled WGS sequence"/>
</dbReference>
<sequence>MEALLIYLVKITICTAVLLGYYYLFLKDKTFHHYNRFYLLSVLPVSLLIPAIRLENFTVEVSPDIYFLIDKMQTLTIENTGHEDIYYSIASAVLGIVSLYFLLKFLLGIFRIHQLKKQFKKEKIQEINFYTTDLTEAPFSYFKNLFWKNSIPVDSEIGKQILKHEMVHIEQKHTVDKIVIELLTAVFWFNPFFHLIKKELSLIHEYLADSRSVNHSNTKAFAQMLMASHFSGTALPATNPFLNSNLKKRLKMLQKPKTKFGYVQRILALPLICTVAFAYMVNAKNKEILQTNIEIEKAVSRMKTDTISPQQKTQMTRKKSNIEKVPGITESSEIAENEYAKFYNEAESKRQNHITKKEELTKAIEANRKKIAFDETFYKQRDYDKNPLTDEEKKQLKDDADKIRDLHVNDQNKVKSSFGLFKIEKSDTKVFDINGNEIKINYKSPVGPTNLMGISLEGAELFVNGKKVNKEEFLTYQTDFKDLKDAPIRIKAFNIERVGDERISYAKKMEIIVD</sequence>
<name>A0A1M5BM31_9FLAO</name>
<dbReference type="Pfam" id="PF05569">
    <property type="entry name" value="Peptidase_M56"/>
    <property type="match status" value="1"/>
</dbReference>
<dbReference type="CDD" id="cd07341">
    <property type="entry name" value="M56_BlaR1_MecR1_like"/>
    <property type="match status" value="1"/>
</dbReference>
<dbReference type="EMBL" id="FQUT01000004">
    <property type="protein sequence ID" value="SHF43673.1"/>
    <property type="molecule type" value="Genomic_DNA"/>
</dbReference>
<keyword evidence="4" id="KW-1185">Reference proteome</keyword>
<gene>
    <name evidence="3" type="ORF">SAMN05443633_104221</name>
</gene>
<dbReference type="RefSeq" id="WP_072956408.1">
    <property type="nucleotide sequence ID" value="NZ_FQUT01000004.1"/>
</dbReference>
<keyword evidence="1" id="KW-0472">Membrane</keyword>
<evidence type="ECO:0000256" key="1">
    <source>
        <dbReference type="SAM" id="Phobius"/>
    </source>
</evidence>
<evidence type="ECO:0000313" key="3">
    <source>
        <dbReference type="EMBL" id="SHF43673.1"/>
    </source>
</evidence>
<dbReference type="InterPro" id="IPR052173">
    <property type="entry name" value="Beta-lactam_resp_regulator"/>
</dbReference>
<dbReference type="STRING" id="1416778.SAMN05443633_104221"/>
<dbReference type="OrthoDB" id="1522859at2"/>
<dbReference type="InterPro" id="IPR008756">
    <property type="entry name" value="Peptidase_M56"/>
</dbReference>
<feature type="transmembrane region" description="Helical" evidence="1">
    <location>
        <begin position="85"/>
        <end position="110"/>
    </location>
</feature>
<feature type="transmembrane region" description="Helical" evidence="1">
    <location>
        <begin position="37"/>
        <end position="54"/>
    </location>
</feature>
<keyword evidence="1" id="KW-1133">Transmembrane helix</keyword>
<dbReference type="PANTHER" id="PTHR34978:SF3">
    <property type="entry name" value="SLR0241 PROTEIN"/>
    <property type="match status" value="1"/>
</dbReference>
<feature type="transmembrane region" description="Helical" evidence="1">
    <location>
        <begin position="6"/>
        <end position="25"/>
    </location>
</feature>
<feature type="transmembrane region" description="Helical" evidence="1">
    <location>
        <begin position="262"/>
        <end position="281"/>
    </location>
</feature>
<evidence type="ECO:0000313" key="4">
    <source>
        <dbReference type="Proteomes" id="UP000184518"/>
    </source>
</evidence>
<protein>
    <submittedName>
        <fullName evidence="3">Signal transducer regulating beta-lactamase production, contains metallopeptidase domain</fullName>
    </submittedName>
</protein>
<evidence type="ECO:0000259" key="2">
    <source>
        <dbReference type="Pfam" id="PF05569"/>
    </source>
</evidence>